<proteinExistence type="predicted"/>
<evidence type="ECO:0000313" key="2">
    <source>
        <dbReference type="EMBL" id="GET90243.1"/>
    </source>
</evidence>
<accession>A0A640KKW1</accession>
<dbReference type="OrthoDB" id="272860at2759"/>
<feature type="compositionally biased region" description="Polar residues" evidence="1">
    <location>
        <begin position="1"/>
        <end position="11"/>
    </location>
</feature>
<dbReference type="AlphaFoldDB" id="A0A640KKW1"/>
<dbReference type="Proteomes" id="UP000419144">
    <property type="component" value="Unassembled WGS sequence"/>
</dbReference>
<comment type="caution">
    <text evidence="2">The sequence shown here is derived from an EMBL/GenBank/DDBJ whole genome shotgun (WGS) entry which is preliminary data.</text>
</comment>
<feature type="region of interest" description="Disordered" evidence="1">
    <location>
        <begin position="1"/>
        <end position="24"/>
    </location>
</feature>
<gene>
    <name evidence="2" type="ORF">LtaPh_2829100</name>
</gene>
<organism evidence="2 3">
    <name type="scientific">Leishmania tarentolae</name>
    <name type="common">Sauroleishmania tarentolae</name>
    <dbReference type="NCBI Taxonomy" id="5689"/>
    <lineage>
        <taxon>Eukaryota</taxon>
        <taxon>Discoba</taxon>
        <taxon>Euglenozoa</taxon>
        <taxon>Kinetoplastea</taxon>
        <taxon>Metakinetoplastina</taxon>
        <taxon>Trypanosomatida</taxon>
        <taxon>Trypanosomatidae</taxon>
        <taxon>Leishmaniinae</taxon>
        <taxon>Leishmania</taxon>
        <taxon>lizard Leishmania</taxon>
    </lineage>
</organism>
<reference evidence="2" key="1">
    <citation type="submission" date="2019-11" db="EMBL/GenBank/DDBJ databases">
        <title>Leishmania tarentolae CDS.</title>
        <authorList>
            <person name="Goto Y."/>
            <person name="Yamagishi J."/>
        </authorList>
    </citation>
    <scope>NUCLEOTIDE SEQUENCE [LARGE SCALE GENOMIC DNA]</scope>
    <source>
        <strain evidence="2">Parrot Tar II</strain>
    </source>
</reference>
<dbReference type="VEuPathDB" id="TriTrypDB:LtaPh_2829100"/>
<name>A0A640KKW1_LEITA</name>
<evidence type="ECO:0000313" key="3">
    <source>
        <dbReference type="Proteomes" id="UP000419144"/>
    </source>
</evidence>
<dbReference type="EMBL" id="BLBS01000039">
    <property type="protein sequence ID" value="GET90243.1"/>
    <property type="molecule type" value="Genomic_DNA"/>
</dbReference>
<evidence type="ECO:0000256" key="1">
    <source>
        <dbReference type="SAM" id="MobiDB-lite"/>
    </source>
</evidence>
<protein>
    <submittedName>
        <fullName evidence="2">Uncharacterized protein</fullName>
    </submittedName>
</protein>
<keyword evidence="3" id="KW-1185">Reference proteome</keyword>
<sequence length="385" mass="43495">MSIVVNTTHAQSPPHDKESASTGERAAALIQQAYTQQYTEARNQYKASHARFTARVKRPPPSRLEHYCKNVLQDLSFYTSAVNAEEACAPSVCTHGPRRIGIHSLNHELRLRGQRRLRAAPAKRKCDAGDVIALIVEEEAAEYADLQDLEAQCFLEVARTYYITIFGPIDDLVWLEAQARRRFEDEYHRATMVFLAQLREEIWWAEQRLFLRALGMFPDALPHVAQLRLMAAEFNALQQATMSVLDSRDAVPLWQRVYAIRRETENEEDITFRRILLACVVEAHGISDGYLRYDTVTGRLQRVCKEMPQFMQDVVDYSMHFEPFAVILEEETQRMRIAEEVEDACASLVAAVTSGADVEGDASSPLGITTAPVAPNHTVQSAAEV</sequence>